<feature type="domain" description="Aldehyde oxidase/xanthine dehydrogenase a/b hammerhead" evidence="1">
    <location>
        <begin position="244"/>
        <end position="322"/>
    </location>
</feature>
<evidence type="ECO:0000259" key="1">
    <source>
        <dbReference type="SMART" id="SM01008"/>
    </source>
</evidence>
<dbReference type="SMART" id="SM01008">
    <property type="entry name" value="Ald_Xan_dh_C"/>
    <property type="match status" value="1"/>
</dbReference>
<dbReference type="GO" id="GO:0016491">
    <property type="term" value="F:oxidoreductase activity"/>
    <property type="evidence" value="ECO:0007669"/>
    <property type="project" value="InterPro"/>
</dbReference>
<dbReference type="EMBL" id="VLLA01000002">
    <property type="protein sequence ID" value="TWI74917.1"/>
    <property type="molecule type" value="Genomic_DNA"/>
</dbReference>
<dbReference type="AlphaFoldDB" id="A0A562S0R4"/>
<dbReference type="InterPro" id="IPR036856">
    <property type="entry name" value="Ald_Oxase/Xan_DH_a/b_sf"/>
</dbReference>
<dbReference type="InterPro" id="IPR000674">
    <property type="entry name" value="Ald_Oxase/Xan_DH_a/b"/>
</dbReference>
<keyword evidence="3" id="KW-1185">Reference proteome</keyword>
<dbReference type="InterPro" id="IPR046867">
    <property type="entry name" value="AldOxase/xan_DH_MoCoBD2"/>
</dbReference>
<dbReference type="SUPFAM" id="SSF56003">
    <property type="entry name" value="Molybdenum cofactor-binding domain"/>
    <property type="match status" value="2"/>
</dbReference>
<proteinExistence type="predicted"/>
<name>A0A562S0R4_9BRAD</name>
<dbReference type="PANTHER" id="PTHR47495:SF2">
    <property type="entry name" value="ALDEHYDE DEHYDROGENASE"/>
    <property type="match status" value="1"/>
</dbReference>
<dbReference type="InterPro" id="IPR006311">
    <property type="entry name" value="TAT_signal"/>
</dbReference>
<dbReference type="Proteomes" id="UP000316291">
    <property type="component" value="Unassembled WGS sequence"/>
</dbReference>
<organism evidence="2 3">
    <name type="scientific">Bradyrhizobium huanghuaihaiense</name>
    <dbReference type="NCBI Taxonomy" id="990078"/>
    <lineage>
        <taxon>Bacteria</taxon>
        <taxon>Pseudomonadati</taxon>
        <taxon>Pseudomonadota</taxon>
        <taxon>Alphaproteobacteria</taxon>
        <taxon>Hyphomicrobiales</taxon>
        <taxon>Nitrobacteraceae</taxon>
        <taxon>Bradyrhizobium</taxon>
    </lineage>
</organism>
<dbReference type="RefSeq" id="WP_018647798.1">
    <property type="nucleotide sequence ID" value="NZ_VLLA01000002.1"/>
</dbReference>
<dbReference type="SUPFAM" id="SSF54665">
    <property type="entry name" value="CO dehydrogenase molybdoprotein N-domain-like"/>
    <property type="match status" value="1"/>
</dbReference>
<comment type="caution">
    <text evidence="2">The sequence shown here is derived from an EMBL/GenBank/DDBJ whole genome shotgun (WGS) entry which is preliminary data.</text>
</comment>
<accession>A0A562S0R4</accession>
<dbReference type="Pfam" id="PF02738">
    <property type="entry name" value="MoCoBD_1"/>
    <property type="match status" value="1"/>
</dbReference>
<dbReference type="Gene3D" id="3.30.365.10">
    <property type="entry name" value="Aldehyde oxidase/xanthine dehydrogenase, molybdopterin binding domain"/>
    <property type="match status" value="4"/>
</dbReference>
<dbReference type="InterPro" id="IPR012368">
    <property type="entry name" value="OxRdtase_Mopterin-bd_su_IorB"/>
</dbReference>
<dbReference type="InterPro" id="IPR008274">
    <property type="entry name" value="AldOxase/xan_DH_MoCoBD1"/>
</dbReference>
<dbReference type="OrthoDB" id="9767994at2"/>
<reference evidence="2 3" key="1">
    <citation type="journal article" date="2015" name="Stand. Genomic Sci.">
        <title>Genomic Encyclopedia of Bacterial and Archaeal Type Strains, Phase III: the genomes of soil and plant-associated and newly described type strains.</title>
        <authorList>
            <person name="Whitman W.B."/>
            <person name="Woyke T."/>
            <person name="Klenk H.P."/>
            <person name="Zhou Y."/>
            <person name="Lilburn T.G."/>
            <person name="Beck B.J."/>
            <person name="De Vos P."/>
            <person name="Vandamme P."/>
            <person name="Eisen J.A."/>
            <person name="Garrity G."/>
            <person name="Hugenholtz P."/>
            <person name="Kyrpides N.C."/>
        </authorList>
    </citation>
    <scope>NUCLEOTIDE SEQUENCE [LARGE SCALE GENOMIC DNA]</scope>
    <source>
        <strain evidence="2 3">CGMCC 1.10948</strain>
    </source>
</reference>
<dbReference type="InterPro" id="IPR052516">
    <property type="entry name" value="N-heterocyclic_Hydroxylase"/>
</dbReference>
<dbReference type="Gene3D" id="3.90.1170.50">
    <property type="entry name" value="Aldehyde oxidase/xanthine dehydrogenase, a/b hammerhead"/>
    <property type="match status" value="1"/>
</dbReference>
<sequence length="750" mass="81079">MGHMQRLSRRAFVFGSAAIAGGVAFGAYGRAEAVAPASDNPLAAGLGPNSVSFNPWVEISPDKITLIAQHADIGQGVGSVQPIMIAEEMDLDPGQFEIRFAGPSPAYFNTGFADEFAPFVAADQSPAAEEARAKTLEWLRQSGLQMTGGSSSVPDTYEKLRVAGAVARETLKAAAAKRSGVAVADLRTQSGHVILPDGSKIAYVALAAEASKIPPMLDAQPRDPSKWRMLGKPMMRLDVRAKVMGELKFGIDMKMDGMLYAAVKLNPAKGQPLKSYDASKARVMPGVKNILEIKNGVAVIATNSWYAMKAVDAIACEWAPSAYPAEQAEHWKVLESSFKPEFLGKEWKKIGDIETGLKTGKLVEAEYRAPYVAHQPLEPLNGIGLVTDKGMEIWVGHQSPRFVQYVAATAIGLKPEQVTFHNQWTGGSFGHRLEYENVRVLAEIANQMKGTPIKLVFSREEDFLQDIPRQIAIARHRGSIDKGKIVAADLQLASTAPLKGLLERSGTPSKDPDGQLAAGLWNVYYDIPNFRATSYEAQGLSPSTTWRSVGASTSGFFTESFIDELIHAAGLDPMQARIAMCTVPHYRKVLETVAEMSDWKGPLGSGRGRGVAFVESFGTPTAEVVEVTATPDGIRIDKVWVAADVGKVVDPVNFENQVQGGVVWGLGHAINCELTYAKGAVQQTNYNHHEAMRIYQCPVIEVRGLENDPKVRGVGEPPVPPAAPALANAIFAATGKRIREMPFNKFIDFV</sequence>
<dbReference type="Pfam" id="PF20256">
    <property type="entry name" value="MoCoBD_2"/>
    <property type="match status" value="1"/>
</dbReference>
<protein>
    <submittedName>
        <fullName evidence="2">Isoquinoline 1-oxidoreductase beta subunit</fullName>
    </submittedName>
</protein>
<evidence type="ECO:0000313" key="3">
    <source>
        <dbReference type="Proteomes" id="UP000316291"/>
    </source>
</evidence>
<gene>
    <name evidence="2" type="ORF">IQ16_01209</name>
</gene>
<evidence type="ECO:0000313" key="2">
    <source>
        <dbReference type="EMBL" id="TWI74917.1"/>
    </source>
</evidence>
<dbReference type="PROSITE" id="PS51318">
    <property type="entry name" value="TAT"/>
    <property type="match status" value="1"/>
</dbReference>
<dbReference type="PIRSF" id="PIRSF036389">
    <property type="entry name" value="IOR_B"/>
    <property type="match status" value="1"/>
</dbReference>
<dbReference type="PANTHER" id="PTHR47495">
    <property type="entry name" value="ALDEHYDE DEHYDROGENASE"/>
    <property type="match status" value="1"/>
</dbReference>
<dbReference type="InterPro" id="IPR037165">
    <property type="entry name" value="AldOxase/xan_DH_Mopterin-bd_sf"/>
</dbReference>